<accession>A0A2W5S344</accession>
<reference evidence="2 3" key="1">
    <citation type="submission" date="2017-08" db="EMBL/GenBank/DDBJ databases">
        <title>Infants hospitalized years apart are colonized by the same room-sourced microbial strains.</title>
        <authorList>
            <person name="Brooks B."/>
            <person name="Olm M.R."/>
            <person name="Firek B.A."/>
            <person name="Baker R."/>
            <person name="Thomas B.C."/>
            <person name="Morowitz M.J."/>
            <person name="Banfield J.F."/>
        </authorList>
    </citation>
    <scope>NUCLEOTIDE SEQUENCE [LARGE SCALE GENOMIC DNA]</scope>
    <source>
        <strain evidence="2">S2_003_000_R2_11</strain>
    </source>
</reference>
<evidence type="ECO:0000256" key="1">
    <source>
        <dbReference type="SAM" id="SignalP"/>
    </source>
</evidence>
<comment type="caution">
    <text evidence="2">The sequence shown here is derived from an EMBL/GenBank/DDBJ whole genome shotgun (WGS) entry which is preliminary data.</text>
</comment>
<keyword evidence="1" id="KW-0732">Signal</keyword>
<sequence length="129" mass="13319">MRGYSSLFALLMLAATQPVQASSGGAGDAALVPMEAISVPIVDSDRLIGKLRFKLVLQAHDAGAASRIGAMSAQLRTAALNAGIEFARLEVTPTQAVDVAALSHLLDTALRQAAPGLDKVLIVEVSAVR</sequence>
<gene>
    <name evidence="2" type="ORF">DI533_22085</name>
</gene>
<name>A0A2W5S344_CERSP</name>
<protein>
    <recommendedName>
        <fullName evidence="4">Flagellar protein FliL</fullName>
    </recommendedName>
</protein>
<dbReference type="EMBL" id="QFQS01000020">
    <property type="protein sequence ID" value="PZQ94494.1"/>
    <property type="molecule type" value="Genomic_DNA"/>
</dbReference>
<evidence type="ECO:0008006" key="4">
    <source>
        <dbReference type="Google" id="ProtNLM"/>
    </source>
</evidence>
<dbReference type="AlphaFoldDB" id="A0A2W5S344"/>
<dbReference type="Proteomes" id="UP000248975">
    <property type="component" value="Unassembled WGS sequence"/>
</dbReference>
<organism evidence="2 3">
    <name type="scientific">Cereibacter sphaeroides</name>
    <name type="common">Rhodobacter sphaeroides</name>
    <dbReference type="NCBI Taxonomy" id="1063"/>
    <lineage>
        <taxon>Bacteria</taxon>
        <taxon>Pseudomonadati</taxon>
        <taxon>Pseudomonadota</taxon>
        <taxon>Alphaproteobacteria</taxon>
        <taxon>Rhodobacterales</taxon>
        <taxon>Paracoccaceae</taxon>
        <taxon>Cereibacter</taxon>
    </lineage>
</organism>
<evidence type="ECO:0000313" key="3">
    <source>
        <dbReference type="Proteomes" id="UP000248975"/>
    </source>
</evidence>
<evidence type="ECO:0000313" key="2">
    <source>
        <dbReference type="EMBL" id="PZQ94494.1"/>
    </source>
</evidence>
<feature type="chain" id="PRO_5015894838" description="Flagellar protein FliL" evidence="1">
    <location>
        <begin position="22"/>
        <end position="129"/>
    </location>
</feature>
<proteinExistence type="predicted"/>
<feature type="signal peptide" evidence="1">
    <location>
        <begin position="1"/>
        <end position="21"/>
    </location>
</feature>